<dbReference type="EMBL" id="JACHVT010000002">
    <property type="protein sequence ID" value="MBB2985700.1"/>
    <property type="molecule type" value="Genomic_DNA"/>
</dbReference>
<organism evidence="3 4">
    <name type="scientific">Terracoccus luteus</name>
    <dbReference type="NCBI Taxonomy" id="53356"/>
    <lineage>
        <taxon>Bacteria</taxon>
        <taxon>Bacillati</taxon>
        <taxon>Actinomycetota</taxon>
        <taxon>Actinomycetes</taxon>
        <taxon>Micrococcales</taxon>
        <taxon>Intrasporangiaceae</taxon>
        <taxon>Terracoccus</taxon>
    </lineage>
</organism>
<evidence type="ECO:0000256" key="2">
    <source>
        <dbReference type="SAM" id="SignalP"/>
    </source>
</evidence>
<dbReference type="Gene3D" id="2.160.20.10">
    <property type="entry name" value="Single-stranded right-handed beta-helix, Pectin lyase-like"/>
    <property type="match status" value="1"/>
</dbReference>
<dbReference type="RefSeq" id="WP_184508531.1">
    <property type="nucleotide sequence ID" value="NZ_JACHVT010000002.1"/>
</dbReference>
<dbReference type="Proteomes" id="UP000590811">
    <property type="component" value="Unassembled WGS sequence"/>
</dbReference>
<feature type="chain" id="PRO_5032595806" description="Parallel beta helix pectate lyase-like protein" evidence="2">
    <location>
        <begin position="30"/>
        <end position="433"/>
    </location>
</feature>
<sequence>MAGGLALALAASGALTTAGVAATATSAGAAPVDGAAVAHRAPRTQLVSSTTGLQVAIKGAVPGDVIRLAGGTYTGPFTIKSSGTASAPITITSAGTGEVRLTANLRMPSCGATSPDPNRTIKFLAGASYWNIDGLSIRGGIMIMGGNAGNVRQWLNRNDENWQARRAVPGRDSYDPSGILASTAYLQRETGATLRPSIGIRITNNDLSLKGIHSAMNKNGVVSRNEIHDIACGTGPGLWLGTFSDGWQVTDNTVHDIAPSAWKHYMQEGIRVGGSSAYNTVTGNTVYNLPGDGRAFTTDEDGSWNTFSDNTARNVAIGFNDQMSGWGNQWTNNRVDTFRTAAISLRAMDAKLTKPSLNSSPKGAVIACNVVSGGRVVFQAGAMMDSTVRGNGFDGEVQLSSNLRSYFGSEGNTWDGSSRPPGDQVRTSAAKGC</sequence>
<name>A0A839PNA9_9MICO</name>
<dbReference type="InterPro" id="IPR011050">
    <property type="entry name" value="Pectin_lyase_fold/virulence"/>
</dbReference>
<comment type="caution">
    <text evidence="3">The sequence shown here is derived from an EMBL/GenBank/DDBJ whole genome shotgun (WGS) entry which is preliminary data.</text>
</comment>
<evidence type="ECO:0000256" key="1">
    <source>
        <dbReference type="SAM" id="MobiDB-lite"/>
    </source>
</evidence>
<evidence type="ECO:0000313" key="4">
    <source>
        <dbReference type="Proteomes" id="UP000590811"/>
    </source>
</evidence>
<evidence type="ECO:0000313" key="3">
    <source>
        <dbReference type="EMBL" id="MBB2985700.1"/>
    </source>
</evidence>
<dbReference type="SUPFAM" id="SSF51126">
    <property type="entry name" value="Pectin lyase-like"/>
    <property type="match status" value="1"/>
</dbReference>
<feature type="signal peptide" evidence="2">
    <location>
        <begin position="1"/>
        <end position="29"/>
    </location>
</feature>
<accession>A0A839PNA9</accession>
<dbReference type="AlphaFoldDB" id="A0A839PNA9"/>
<dbReference type="InterPro" id="IPR012334">
    <property type="entry name" value="Pectin_lyas_fold"/>
</dbReference>
<protein>
    <recommendedName>
        <fullName evidence="5">Parallel beta helix pectate lyase-like protein</fullName>
    </recommendedName>
</protein>
<reference evidence="3 4" key="1">
    <citation type="submission" date="2020-08" db="EMBL/GenBank/DDBJ databases">
        <title>Genomic Encyclopedia of Type Strains, Phase IV (KMG-V): Genome sequencing to study the core and pangenomes of soil and plant-associated prokaryotes.</title>
        <authorList>
            <person name="Whitman W."/>
        </authorList>
    </citation>
    <scope>NUCLEOTIDE SEQUENCE [LARGE SCALE GENOMIC DNA]</scope>
    <source>
        <strain evidence="3 4">B3ACCR2</strain>
    </source>
</reference>
<evidence type="ECO:0008006" key="5">
    <source>
        <dbReference type="Google" id="ProtNLM"/>
    </source>
</evidence>
<keyword evidence="2" id="KW-0732">Signal</keyword>
<proteinExistence type="predicted"/>
<gene>
    <name evidence="3" type="ORF">FHW14_000849</name>
</gene>
<feature type="region of interest" description="Disordered" evidence="1">
    <location>
        <begin position="410"/>
        <end position="433"/>
    </location>
</feature>